<evidence type="ECO:0000313" key="1">
    <source>
        <dbReference type="EMBL" id="AUG54032.1"/>
    </source>
</evidence>
<dbReference type="Gene3D" id="2.60.120.620">
    <property type="entry name" value="q2cbj1_9rhob like domain"/>
    <property type="match status" value="1"/>
</dbReference>
<dbReference type="InterPro" id="IPR008775">
    <property type="entry name" value="Phytyl_CoA_dOase-like"/>
</dbReference>
<dbReference type="SUPFAM" id="SSF51197">
    <property type="entry name" value="Clavaminate synthase-like"/>
    <property type="match status" value="1"/>
</dbReference>
<keyword evidence="2" id="KW-1185">Reference proteome</keyword>
<name>A0ABM6QBZ2_9PROT</name>
<protein>
    <recommendedName>
        <fullName evidence="3">Phytanoyl-CoA dioxygenase</fullName>
    </recommendedName>
</protein>
<evidence type="ECO:0008006" key="3">
    <source>
        <dbReference type="Google" id="ProtNLM"/>
    </source>
</evidence>
<dbReference type="EMBL" id="CP024199">
    <property type="protein sequence ID" value="AUG54032.1"/>
    <property type="molecule type" value="Genomic_DNA"/>
</dbReference>
<dbReference type="Pfam" id="PF05721">
    <property type="entry name" value="PhyH"/>
    <property type="match status" value="1"/>
</dbReference>
<sequence>MNHMPTLTTGYQHIPTVVDICDLAFLRERLEHQTNQLLLMRERRDPSAERAIFQTVNDGDQSAIKIFRINQLLSQDHELALYFLGHPTIQAIGQKLCGADAVPVYVSAQFRHMGESSTVIWHQDMVHDRAGPIYTIGLYLDDAWSQNGALRILPDTQYSKANIEEIVRQNDGANQSQSIPVVAGDVIAHDVMLVHCSDDMKETQQRRTLYVEFRSPERALQNSTMSDAWIKSQQGLMRQAACFYELVRKTGNSEGTEIIKQGKELHLDAGDIRFETANYLHP</sequence>
<organism evidence="1 2">
    <name type="scientific">Thalassospira marina</name>
    <dbReference type="NCBI Taxonomy" id="2048283"/>
    <lineage>
        <taxon>Bacteria</taxon>
        <taxon>Pseudomonadati</taxon>
        <taxon>Pseudomonadota</taxon>
        <taxon>Alphaproteobacteria</taxon>
        <taxon>Rhodospirillales</taxon>
        <taxon>Thalassospiraceae</taxon>
        <taxon>Thalassospira</taxon>
    </lineage>
</organism>
<evidence type="ECO:0000313" key="2">
    <source>
        <dbReference type="Proteomes" id="UP000233458"/>
    </source>
</evidence>
<proteinExistence type="predicted"/>
<gene>
    <name evidence="1" type="ORF">CSC3H3_15855</name>
</gene>
<dbReference type="Proteomes" id="UP000233458">
    <property type="component" value="Chromosome"/>
</dbReference>
<reference evidence="1 2" key="1">
    <citation type="submission" date="2017-10" db="EMBL/GenBank/DDBJ databases">
        <title>Biodiversity and function of Thalassospira species in the particle-attached aromatic-hydrocarbon-degrading consortia from the surface seawater of the China South Sea.</title>
        <authorList>
            <person name="Dong C."/>
            <person name="Liu R."/>
            <person name="Shao Z."/>
        </authorList>
    </citation>
    <scope>NUCLEOTIDE SEQUENCE [LARGE SCALE GENOMIC DNA]</scope>
    <source>
        <strain evidence="1 2">CSC3H3</strain>
    </source>
</reference>
<accession>A0ABM6QBZ2</accession>